<gene>
    <name evidence="4" type="ORF">H261_05224</name>
</gene>
<dbReference type="AlphaFoldDB" id="M2ZUB1"/>
<dbReference type="GO" id="GO:0016491">
    <property type="term" value="F:oxidoreductase activity"/>
    <property type="evidence" value="ECO:0007669"/>
    <property type="project" value="UniProtKB-KW"/>
</dbReference>
<comment type="similarity">
    <text evidence="1">Belongs to the nitroreductase family.</text>
</comment>
<feature type="domain" description="Nitroreductase" evidence="3">
    <location>
        <begin position="11"/>
        <end position="58"/>
    </location>
</feature>
<keyword evidence="5" id="KW-1185">Reference proteome</keyword>
<dbReference type="STRING" id="1244869.H261_05224"/>
<dbReference type="Gene3D" id="3.40.109.10">
    <property type="entry name" value="NADH Oxidase"/>
    <property type="match status" value="1"/>
</dbReference>
<keyword evidence="2" id="KW-0560">Oxidoreductase</keyword>
<dbReference type="OrthoDB" id="9802510at2"/>
<evidence type="ECO:0000256" key="1">
    <source>
        <dbReference type="ARBA" id="ARBA00007118"/>
    </source>
</evidence>
<dbReference type="PATRIC" id="fig|1244869.3.peg.1051"/>
<feature type="domain" description="Nitroreductase" evidence="3">
    <location>
        <begin position="59"/>
        <end position="153"/>
    </location>
</feature>
<evidence type="ECO:0000256" key="2">
    <source>
        <dbReference type="ARBA" id="ARBA00023002"/>
    </source>
</evidence>
<name>M2ZUB1_9PROT</name>
<dbReference type="RefSeq" id="WP_008615121.1">
    <property type="nucleotide sequence ID" value="NZ_AONQ01000010.1"/>
</dbReference>
<evidence type="ECO:0000313" key="4">
    <source>
        <dbReference type="EMBL" id="EME70962.1"/>
    </source>
</evidence>
<dbReference type="eggNOG" id="COG0778">
    <property type="taxonomic scope" value="Bacteria"/>
</dbReference>
<evidence type="ECO:0000313" key="5">
    <source>
        <dbReference type="Proteomes" id="UP000011744"/>
    </source>
</evidence>
<organism evidence="4 5">
    <name type="scientific">Paramagnetospirillum caucaseum</name>
    <dbReference type="NCBI Taxonomy" id="1244869"/>
    <lineage>
        <taxon>Bacteria</taxon>
        <taxon>Pseudomonadati</taxon>
        <taxon>Pseudomonadota</taxon>
        <taxon>Alphaproteobacteria</taxon>
        <taxon>Rhodospirillales</taxon>
        <taxon>Magnetospirillaceae</taxon>
        <taxon>Paramagnetospirillum</taxon>
    </lineage>
</organism>
<dbReference type="PANTHER" id="PTHR43673:SF10">
    <property type="entry name" value="NADH DEHYDROGENASE_NAD(P)H NITROREDUCTASE XCC3605-RELATED"/>
    <property type="match status" value="1"/>
</dbReference>
<dbReference type="PANTHER" id="PTHR43673">
    <property type="entry name" value="NAD(P)H NITROREDUCTASE YDGI-RELATED"/>
    <property type="match status" value="1"/>
</dbReference>
<evidence type="ECO:0000259" key="3">
    <source>
        <dbReference type="Pfam" id="PF00881"/>
    </source>
</evidence>
<dbReference type="SUPFAM" id="SSF55469">
    <property type="entry name" value="FMN-dependent nitroreductase-like"/>
    <property type="match status" value="1"/>
</dbReference>
<dbReference type="InterPro" id="IPR000415">
    <property type="entry name" value="Nitroreductase-like"/>
</dbReference>
<dbReference type="Pfam" id="PF00881">
    <property type="entry name" value="Nitroreductase"/>
    <property type="match status" value="2"/>
</dbReference>
<accession>M2ZUB1</accession>
<dbReference type="Proteomes" id="UP000011744">
    <property type="component" value="Unassembled WGS sequence"/>
</dbReference>
<reference evidence="4 5" key="1">
    <citation type="journal article" date="2014" name="Genome Announc.">
        <title>Draft Genome Sequence of Magnetospirillum sp. Strain SO-1, a Freshwater Magnetotactic Bacterium Isolated from the Ol'khovka River, Russia.</title>
        <authorList>
            <person name="Grouzdev D.S."/>
            <person name="Dziuba M.V."/>
            <person name="Sukhacheva M.S."/>
            <person name="Mardanov A.V."/>
            <person name="Beletskiy A.V."/>
            <person name="Kuznetsov B.B."/>
            <person name="Skryabin K.G."/>
        </authorList>
    </citation>
    <scope>NUCLEOTIDE SEQUENCE [LARGE SCALE GENOMIC DNA]</scope>
    <source>
        <strain evidence="4 5">SO-1</strain>
    </source>
</reference>
<comment type="caution">
    <text evidence="4">The sequence shown here is derived from an EMBL/GenBank/DDBJ whole genome shotgun (WGS) entry which is preliminary data.</text>
</comment>
<proteinExistence type="inferred from homology"/>
<protein>
    <submittedName>
        <fullName evidence="4">Nitroreductase</fullName>
    </submittedName>
</protein>
<dbReference type="InterPro" id="IPR029479">
    <property type="entry name" value="Nitroreductase"/>
</dbReference>
<dbReference type="EMBL" id="AONQ01000010">
    <property type="protein sequence ID" value="EME70962.1"/>
    <property type="molecule type" value="Genomic_DNA"/>
</dbReference>
<sequence length="184" mass="20286">MMPNLDRLFSQRRSLRSFSERPIERPALHGMFEAARWAASAFNEQPWSYVVLDDPASDVRARVLDSMEPHNRAWAEKAPVILASVAQLGFRGRDGANRHAYHDVGQANAHLALRAAELGLTVHMIGGFKYQAAGEALGLAAGFEVVALMAVAYPGPAEALPEPLRLRETAPRVRREVGEFVRFG</sequence>